<dbReference type="Pfam" id="PF01554">
    <property type="entry name" value="MatE"/>
    <property type="match status" value="2"/>
</dbReference>
<comment type="function">
    <text evidence="1">Multidrug efflux pump.</text>
</comment>
<feature type="transmembrane region" description="Helical" evidence="13">
    <location>
        <begin position="20"/>
        <end position="40"/>
    </location>
</feature>
<dbReference type="Proteomes" id="UP000315343">
    <property type="component" value="Unassembled WGS sequence"/>
</dbReference>
<feature type="transmembrane region" description="Helical" evidence="13">
    <location>
        <begin position="60"/>
        <end position="82"/>
    </location>
</feature>
<dbReference type="OrthoDB" id="62420at2"/>
<dbReference type="CDD" id="cd13137">
    <property type="entry name" value="MATE_NorM_like"/>
    <property type="match status" value="1"/>
</dbReference>
<evidence type="ECO:0000256" key="4">
    <source>
        <dbReference type="ARBA" id="ARBA00020268"/>
    </source>
</evidence>
<comment type="caution">
    <text evidence="14">The sequence shown here is derived from an EMBL/GenBank/DDBJ whole genome shotgun (WGS) entry which is preliminary data.</text>
</comment>
<keyword evidence="5" id="KW-0813">Transport</keyword>
<keyword evidence="8 13" id="KW-0812">Transmembrane</keyword>
<dbReference type="InterPro" id="IPR048279">
    <property type="entry name" value="MdtK-like"/>
</dbReference>
<keyword evidence="15" id="KW-1185">Reference proteome</keyword>
<dbReference type="PANTHER" id="PTHR43298">
    <property type="entry name" value="MULTIDRUG RESISTANCE PROTEIN NORM-RELATED"/>
    <property type="match status" value="1"/>
</dbReference>
<dbReference type="GO" id="GO:0006811">
    <property type="term" value="P:monoatomic ion transport"/>
    <property type="evidence" value="ECO:0007669"/>
    <property type="project" value="UniProtKB-KW"/>
</dbReference>
<feature type="transmembrane region" description="Helical" evidence="13">
    <location>
        <begin position="320"/>
        <end position="343"/>
    </location>
</feature>
<feature type="transmembrane region" description="Helical" evidence="13">
    <location>
        <begin position="196"/>
        <end position="215"/>
    </location>
</feature>
<feature type="transmembrane region" description="Helical" evidence="13">
    <location>
        <begin position="134"/>
        <end position="154"/>
    </location>
</feature>
<evidence type="ECO:0000256" key="1">
    <source>
        <dbReference type="ARBA" id="ARBA00003408"/>
    </source>
</evidence>
<protein>
    <recommendedName>
        <fullName evidence="4">Probable multidrug resistance protein NorM</fullName>
    </recommendedName>
    <alternativeName>
        <fullName evidence="12">Multidrug-efflux transporter</fullName>
    </alternativeName>
</protein>
<dbReference type="EMBL" id="VLKH01000006">
    <property type="protein sequence ID" value="TWH79409.1"/>
    <property type="molecule type" value="Genomic_DNA"/>
</dbReference>
<comment type="similarity">
    <text evidence="3">Belongs to the multi antimicrobial extrusion (MATE) (TC 2.A.66.1) family.</text>
</comment>
<dbReference type="PIRSF" id="PIRSF006603">
    <property type="entry name" value="DinF"/>
    <property type="match status" value="1"/>
</dbReference>
<dbReference type="GO" id="GO:0005886">
    <property type="term" value="C:plasma membrane"/>
    <property type="evidence" value="ECO:0007669"/>
    <property type="project" value="UniProtKB-SubCell"/>
</dbReference>
<dbReference type="GO" id="GO:0015297">
    <property type="term" value="F:antiporter activity"/>
    <property type="evidence" value="ECO:0007669"/>
    <property type="project" value="UniProtKB-KW"/>
</dbReference>
<evidence type="ECO:0000256" key="8">
    <source>
        <dbReference type="ARBA" id="ARBA00022692"/>
    </source>
</evidence>
<dbReference type="RefSeq" id="WP_145083782.1">
    <property type="nucleotide sequence ID" value="NZ_JBCFAR010000003.1"/>
</dbReference>
<dbReference type="NCBIfam" id="TIGR00797">
    <property type="entry name" value="matE"/>
    <property type="match status" value="1"/>
</dbReference>
<evidence type="ECO:0000313" key="15">
    <source>
        <dbReference type="Proteomes" id="UP000315343"/>
    </source>
</evidence>
<dbReference type="InterPro" id="IPR050222">
    <property type="entry name" value="MATE_MdtK"/>
</dbReference>
<keyword evidence="7" id="KW-1003">Cell membrane</keyword>
<keyword evidence="11 13" id="KW-0472">Membrane</keyword>
<reference evidence="14 15" key="1">
    <citation type="submission" date="2019-07" db="EMBL/GenBank/DDBJ databases">
        <title>Genomic Encyclopedia of Type Strains, Phase I: the one thousand microbial genomes (KMG-I) project.</title>
        <authorList>
            <person name="Kyrpides N."/>
        </authorList>
    </citation>
    <scope>NUCLEOTIDE SEQUENCE [LARGE SCALE GENOMIC DNA]</scope>
    <source>
        <strain evidence="14 15">DSM 13558</strain>
    </source>
</reference>
<evidence type="ECO:0000313" key="14">
    <source>
        <dbReference type="EMBL" id="TWH79409.1"/>
    </source>
</evidence>
<keyword evidence="9 13" id="KW-1133">Transmembrane helix</keyword>
<evidence type="ECO:0000256" key="5">
    <source>
        <dbReference type="ARBA" id="ARBA00022448"/>
    </source>
</evidence>
<evidence type="ECO:0000256" key="7">
    <source>
        <dbReference type="ARBA" id="ARBA00022475"/>
    </source>
</evidence>
<feature type="transmembrane region" description="Helical" evidence="13">
    <location>
        <begin position="355"/>
        <end position="377"/>
    </location>
</feature>
<organism evidence="14 15">
    <name type="scientific">Sedimentibacter saalensis</name>
    <dbReference type="NCBI Taxonomy" id="130788"/>
    <lineage>
        <taxon>Bacteria</taxon>
        <taxon>Bacillati</taxon>
        <taxon>Bacillota</taxon>
        <taxon>Tissierellia</taxon>
        <taxon>Sedimentibacter</taxon>
    </lineage>
</organism>
<evidence type="ECO:0000256" key="13">
    <source>
        <dbReference type="SAM" id="Phobius"/>
    </source>
</evidence>
<evidence type="ECO:0000256" key="3">
    <source>
        <dbReference type="ARBA" id="ARBA00010199"/>
    </source>
</evidence>
<proteinExistence type="inferred from homology"/>
<evidence type="ECO:0000256" key="12">
    <source>
        <dbReference type="ARBA" id="ARBA00031636"/>
    </source>
</evidence>
<dbReference type="InterPro" id="IPR002528">
    <property type="entry name" value="MATE_fam"/>
</dbReference>
<keyword evidence="10" id="KW-0406">Ion transport</keyword>
<dbReference type="PANTHER" id="PTHR43298:SF2">
    <property type="entry name" value="FMN_FAD EXPORTER YEEO-RELATED"/>
    <property type="match status" value="1"/>
</dbReference>
<name>A0A562J8C0_9FIRM</name>
<comment type="subcellular location">
    <subcellularLocation>
        <location evidence="2">Cell membrane</location>
        <topology evidence="2">Multi-pass membrane protein</topology>
    </subcellularLocation>
</comment>
<sequence>MKDLLKKEYIFTNRNLMQLLFPLVIEQFLAVAVGMADSIMVASVGESAVSAVSLVDSVNILLINIFAALATGGAVVAGQYLGQKNSDKSCEAGEQLLVFVTFISLIIMTVMYAGRNFILNVVFGSIAPDVASYANTYMLIVFASIPFIALYNSGAALFRAMGNSKITMVTSIIMNAINVIGNAVLIYGFHRGVEGVAIPTLLSRAVAAILIVALLRNEELVIHITRKFKYKYDKKMVHDILHIGIPNGVENSMFQLGKILLLSVVAGFGTASITANAVGNSVSSFGILPGAAIGLGLITVVSQCVGAGDYEQVRYYTKKLLTYAYVSLIVVNLSIILATPAILKLFNLSAETSAMAKQVIVFHSVNACLIWALSFTLPNTLRAASDARYTMAVGVGSMWTTRIGFGIFLAKFMNMGMFGVWVAMILDWVVRSAFFLARYRGNKWESKKETPDGHAADEAAYDTI</sequence>
<feature type="transmembrane region" description="Helical" evidence="13">
    <location>
        <begin position="94"/>
        <end position="114"/>
    </location>
</feature>
<feature type="transmembrane region" description="Helical" evidence="13">
    <location>
        <begin position="285"/>
        <end position="308"/>
    </location>
</feature>
<evidence type="ECO:0000256" key="2">
    <source>
        <dbReference type="ARBA" id="ARBA00004651"/>
    </source>
</evidence>
<evidence type="ECO:0000256" key="6">
    <source>
        <dbReference type="ARBA" id="ARBA00022449"/>
    </source>
</evidence>
<feature type="transmembrane region" description="Helical" evidence="13">
    <location>
        <begin position="166"/>
        <end position="190"/>
    </location>
</feature>
<keyword evidence="6" id="KW-0050">Antiport</keyword>
<feature type="transmembrane region" description="Helical" evidence="13">
    <location>
        <begin position="259"/>
        <end position="279"/>
    </location>
</feature>
<gene>
    <name evidence="14" type="ORF">LY60_02387</name>
</gene>
<evidence type="ECO:0000256" key="11">
    <source>
        <dbReference type="ARBA" id="ARBA00023136"/>
    </source>
</evidence>
<dbReference type="GO" id="GO:0042910">
    <property type="term" value="F:xenobiotic transmembrane transporter activity"/>
    <property type="evidence" value="ECO:0007669"/>
    <property type="project" value="InterPro"/>
</dbReference>
<evidence type="ECO:0000256" key="9">
    <source>
        <dbReference type="ARBA" id="ARBA00022989"/>
    </source>
</evidence>
<dbReference type="AlphaFoldDB" id="A0A562J8C0"/>
<accession>A0A562J8C0</accession>
<evidence type="ECO:0000256" key="10">
    <source>
        <dbReference type="ARBA" id="ARBA00023065"/>
    </source>
</evidence>